<accession>A0A8D8WL77</accession>
<dbReference type="EMBL" id="HBUF01047304">
    <property type="protein sequence ID" value="CAG6620251.1"/>
    <property type="molecule type" value="Transcribed_RNA"/>
</dbReference>
<keyword evidence="2" id="KW-0378">Hydrolase</keyword>
<name>A0A8D8WL77_9HEMI</name>
<dbReference type="EMBL" id="HBUF01207552">
    <property type="protein sequence ID" value="CAG6664333.1"/>
    <property type="molecule type" value="Transcribed_RNA"/>
</dbReference>
<organism evidence="6">
    <name type="scientific">Cacopsylla melanoneura</name>
    <dbReference type="NCBI Taxonomy" id="428564"/>
    <lineage>
        <taxon>Eukaryota</taxon>
        <taxon>Metazoa</taxon>
        <taxon>Ecdysozoa</taxon>
        <taxon>Arthropoda</taxon>
        <taxon>Hexapoda</taxon>
        <taxon>Insecta</taxon>
        <taxon>Pterygota</taxon>
        <taxon>Neoptera</taxon>
        <taxon>Paraneoptera</taxon>
        <taxon>Hemiptera</taxon>
        <taxon>Sternorrhyncha</taxon>
        <taxon>Psylloidea</taxon>
        <taxon>Psyllidae</taxon>
        <taxon>Psyllinae</taxon>
        <taxon>Cacopsylla</taxon>
    </lineage>
</organism>
<dbReference type="CDD" id="cd06133">
    <property type="entry name" value="ERI-1_3'hExo_like"/>
    <property type="match status" value="1"/>
</dbReference>
<dbReference type="EMBL" id="HBUF01388695">
    <property type="protein sequence ID" value="CAG6733057.1"/>
    <property type="molecule type" value="Transcribed_RNA"/>
</dbReference>
<dbReference type="Gene3D" id="3.30.420.10">
    <property type="entry name" value="Ribonuclease H-like superfamily/Ribonuclease H"/>
    <property type="match status" value="1"/>
</dbReference>
<sequence length="593" mass="67835">MEDSLSTEDEAEITEENTLNDSTLSTDMSAQVTSIPLTNCPFDDKIFKELSIINGQINAMKRKDLVPKLKKYHLNHKGDVMVLRKRLKNHFKVTKLTKAKLMEKYNLPPYYVVIDFEATCQENNPVDFKYEIIEFPAILVHTESLKIVDVFHSFVRPVINPKLTAFCQQLTGITQKKVDNAPKFPDVLKKFESWLDSHGLLTERKFIVTDGPWDMGRFFFLQCKLSKLPYPAYAREWTNLRKIFRNFYKYHQGGTLEDMVKFVGLKFEGDPHRGLDDSYNIARMFLHLLKDGALIRVNERITNHARSHNNMHVVPVPYKSPYNTLDEVQTLRTSLATLSLSLDPSDTEPSEPESAAEEDSTVCVTKESSEKRLSGDSGKRSSISGSLESECNETGGKNHELKRKEKEHDHGEENKNEKKRGMGKTKNNPADNSECENEIERIENEKNRVDKIGAENRGDKISRDKSRADRSKKDNPKKIETSRIENQSNLSDKIESNSSCRKKPCSSNTDKSQLSSTETLKKNRNGEIDRKKDKFLEENSEEETSRRIEKILNNNGLLPVIRIGNKEKTKDSSKRNSGESNKDPIEVAQKLAL</sequence>
<dbReference type="InterPro" id="IPR051274">
    <property type="entry name" value="3-5_Exoribonuclease"/>
</dbReference>
<feature type="compositionally biased region" description="Basic and acidic residues" evidence="4">
    <location>
        <begin position="564"/>
        <end position="585"/>
    </location>
</feature>
<feature type="compositionally biased region" description="Acidic residues" evidence="4">
    <location>
        <begin position="1"/>
        <end position="15"/>
    </location>
</feature>
<dbReference type="EMBL" id="HBUF01555428">
    <property type="protein sequence ID" value="CAG6760240.1"/>
    <property type="molecule type" value="Transcribed_RNA"/>
</dbReference>
<dbReference type="PANTHER" id="PTHR23044">
    <property type="entry name" value="3'-5' EXONUCLEASE ERI1-RELATED"/>
    <property type="match status" value="1"/>
</dbReference>
<feature type="compositionally biased region" description="Acidic residues" evidence="4">
    <location>
        <begin position="345"/>
        <end position="360"/>
    </location>
</feature>
<feature type="compositionally biased region" description="Polar residues" evidence="4">
    <location>
        <begin position="16"/>
        <end position="25"/>
    </location>
</feature>
<feature type="compositionally biased region" description="Basic and acidic residues" evidence="4">
    <location>
        <begin position="519"/>
        <end position="550"/>
    </location>
</feature>
<dbReference type="InterPro" id="IPR036361">
    <property type="entry name" value="SAP_dom_sf"/>
</dbReference>
<feature type="compositionally biased region" description="Basic and acidic residues" evidence="4">
    <location>
        <begin position="438"/>
        <end position="483"/>
    </location>
</feature>
<evidence type="ECO:0000256" key="3">
    <source>
        <dbReference type="ARBA" id="ARBA00022839"/>
    </source>
</evidence>
<evidence type="ECO:0000259" key="5">
    <source>
        <dbReference type="SMART" id="SM00479"/>
    </source>
</evidence>
<dbReference type="SUPFAM" id="SSF53098">
    <property type="entry name" value="Ribonuclease H-like"/>
    <property type="match status" value="1"/>
</dbReference>
<feature type="compositionally biased region" description="Polar residues" evidence="4">
    <location>
        <begin position="484"/>
        <end position="518"/>
    </location>
</feature>
<feature type="compositionally biased region" description="Polar residues" evidence="4">
    <location>
        <begin position="380"/>
        <end position="389"/>
    </location>
</feature>
<dbReference type="GO" id="GO:0003676">
    <property type="term" value="F:nucleic acid binding"/>
    <property type="evidence" value="ECO:0007669"/>
    <property type="project" value="InterPro"/>
</dbReference>
<feature type="domain" description="Exonuclease" evidence="5">
    <location>
        <begin position="110"/>
        <end position="294"/>
    </location>
</feature>
<dbReference type="GO" id="GO:0000175">
    <property type="term" value="F:3'-5'-RNA exonuclease activity"/>
    <property type="evidence" value="ECO:0007669"/>
    <property type="project" value="InterPro"/>
</dbReference>
<reference evidence="6" key="1">
    <citation type="submission" date="2021-05" db="EMBL/GenBank/DDBJ databases">
        <authorList>
            <person name="Alioto T."/>
            <person name="Alioto T."/>
            <person name="Gomez Garrido J."/>
        </authorList>
    </citation>
    <scope>NUCLEOTIDE SEQUENCE</scope>
</reference>
<dbReference type="EMBL" id="HBUF01555429">
    <property type="protein sequence ID" value="CAG6760241.1"/>
    <property type="molecule type" value="Transcribed_RNA"/>
</dbReference>
<evidence type="ECO:0000256" key="4">
    <source>
        <dbReference type="SAM" id="MobiDB-lite"/>
    </source>
</evidence>
<feature type="region of interest" description="Disordered" evidence="4">
    <location>
        <begin position="341"/>
        <end position="593"/>
    </location>
</feature>
<feature type="region of interest" description="Disordered" evidence="4">
    <location>
        <begin position="1"/>
        <end position="25"/>
    </location>
</feature>
<evidence type="ECO:0000256" key="2">
    <source>
        <dbReference type="ARBA" id="ARBA00022801"/>
    </source>
</evidence>
<dbReference type="InterPro" id="IPR047201">
    <property type="entry name" value="ERI-1_3'hExo-like"/>
</dbReference>
<evidence type="ECO:0000256" key="1">
    <source>
        <dbReference type="ARBA" id="ARBA00022722"/>
    </source>
</evidence>
<dbReference type="InterPro" id="IPR013520">
    <property type="entry name" value="Ribonucl_H"/>
</dbReference>
<feature type="compositionally biased region" description="Basic and acidic residues" evidence="4">
    <location>
        <begin position="396"/>
        <end position="420"/>
    </location>
</feature>
<dbReference type="InterPro" id="IPR012337">
    <property type="entry name" value="RNaseH-like_sf"/>
</dbReference>
<proteinExistence type="predicted"/>
<dbReference type="PANTHER" id="PTHR23044:SF61">
    <property type="entry name" value="3'-5' EXORIBONUCLEASE 1-RELATED"/>
    <property type="match status" value="1"/>
</dbReference>
<dbReference type="Pfam" id="PF00929">
    <property type="entry name" value="RNase_T"/>
    <property type="match status" value="1"/>
</dbReference>
<dbReference type="EMBL" id="HBUF01207550">
    <property type="protein sequence ID" value="CAG6664331.1"/>
    <property type="molecule type" value="Transcribed_RNA"/>
</dbReference>
<protein>
    <submittedName>
        <fullName evidence="6">3'-5' exoribonuclease 1</fullName>
    </submittedName>
</protein>
<dbReference type="SMART" id="SM00479">
    <property type="entry name" value="EXOIII"/>
    <property type="match status" value="1"/>
</dbReference>
<evidence type="ECO:0000313" key="6">
    <source>
        <dbReference type="EMBL" id="CAG6664333.1"/>
    </source>
</evidence>
<dbReference type="InterPro" id="IPR036397">
    <property type="entry name" value="RNaseH_sf"/>
</dbReference>
<dbReference type="Gene3D" id="1.10.720.30">
    <property type="entry name" value="SAP domain"/>
    <property type="match status" value="1"/>
</dbReference>
<dbReference type="AlphaFoldDB" id="A0A8D8WL77"/>
<feature type="compositionally biased region" description="Basic and acidic residues" evidence="4">
    <location>
        <begin position="367"/>
        <end position="379"/>
    </location>
</feature>
<keyword evidence="3" id="KW-0269">Exonuclease</keyword>
<keyword evidence="1" id="KW-0540">Nuclease</keyword>